<dbReference type="PROSITE" id="PS51318">
    <property type="entry name" value="TAT"/>
    <property type="match status" value="1"/>
</dbReference>
<gene>
    <name evidence="3" type="ORF">CW354_04925</name>
</gene>
<dbReference type="SUPFAM" id="SSF56601">
    <property type="entry name" value="beta-lactamase/transpeptidase-like"/>
    <property type="match status" value="1"/>
</dbReference>
<evidence type="ECO:0000256" key="1">
    <source>
        <dbReference type="SAM" id="SignalP"/>
    </source>
</evidence>
<protein>
    <submittedName>
        <fullName evidence="3">Serine hydrolase</fullName>
    </submittedName>
</protein>
<feature type="signal peptide" evidence="1">
    <location>
        <begin position="1"/>
        <end position="23"/>
    </location>
</feature>
<reference evidence="3 4" key="1">
    <citation type="submission" date="2017-12" db="EMBL/GenBank/DDBJ databases">
        <authorList>
            <person name="Hurst M.R.H."/>
        </authorList>
    </citation>
    <scope>NUCLEOTIDE SEQUENCE [LARGE SCALE GENOMIC DNA]</scope>
    <source>
        <strain evidence="3 4">SY-3-19</strain>
    </source>
</reference>
<evidence type="ECO:0000313" key="3">
    <source>
        <dbReference type="EMBL" id="PQA87709.1"/>
    </source>
</evidence>
<dbReference type="OrthoDB" id="9808046at2"/>
<proteinExistence type="predicted"/>
<dbReference type="InterPro" id="IPR001466">
    <property type="entry name" value="Beta-lactam-related"/>
</dbReference>
<evidence type="ECO:0000313" key="4">
    <source>
        <dbReference type="Proteomes" id="UP000239504"/>
    </source>
</evidence>
<feature type="chain" id="PRO_5015518466" evidence="1">
    <location>
        <begin position="24"/>
        <end position="436"/>
    </location>
</feature>
<organism evidence="3 4">
    <name type="scientific">Hyphococcus luteus</name>
    <dbReference type="NCBI Taxonomy" id="2058213"/>
    <lineage>
        <taxon>Bacteria</taxon>
        <taxon>Pseudomonadati</taxon>
        <taxon>Pseudomonadota</taxon>
        <taxon>Alphaproteobacteria</taxon>
        <taxon>Parvularculales</taxon>
        <taxon>Parvularculaceae</taxon>
        <taxon>Hyphococcus</taxon>
    </lineage>
</organism>
<dbReference type="Pfam" id="PF00144">
    <property type="entry name" value="Beta-lactamase"/>
    <property type="match status" value="1"/>
</dbReference>
<dbReference type="InterPro" id="IPR012338">
    <property type="entry name" value="Beta-lactam/transpept-like"/>
</dbReference>
<keyword evidence="4" id="KW-1185">Reference proteome</keyword>
<name>A0A2S7K5E2_9PROT</name>
<dbReference type="AlphaFoldDB" id="A0A2S7K5E2"/>
<dbReference type="EMBL" id="PJCH01000005">
    <property type="protein sequence ID" value="PQA87709.1"/>
    <property type="molecule type" value="Genomic_DNA"/>
</dbReference>
<dbReference type="PANTHER" id="PTHR43283:SF3">
    <property type="entry name" value="BETA-LACTAMASE FAMILY PROTEIN (AFU_ORTHOLOGUE AFUA_5G07500)"/>
    <property type="match status" value="1"/>
</dbReference>
<keyword evidence="1" id="KW-0732">Signal</keyword>
<feature type="domain" description="Beta-lactamase-related" evidence="2">
    <location>
        <begin position="47"/>
        <end position="419"/>
    </location>
</feature>
<dbReference type="RefSeq" id="WP_104828953.1">
    <property type="nucleotide sequence ID" value="NZ_PJCH01000005.1"/>
</dbReference>
<dbReference type="InterPro" id="IPR006311">
    <property type="entry name" value="TAT_signal"/>
</dbReference>
<dbReference type="InterPro" id="IPR050789">
    <property type="entry name" value="Diverse_Enzym_Activities"/>
</dbReference>
<keyword evidence="3" id="KW-0378">Hydrolase</keyword>
<accession>A0A2S7K5E2</accession>
<evidence type="ECO:0000259" key="2">
    <source>
        <dbReference type="Pfam" id="PF00144"/>
    </source>
</evidence>
<comment type="caution">
    <text evidence="3">The sequence shown here is derived from an EMBL/GenBank/DDBJ whole genome shotgun (WGS) entry which is preliminary data.</text>
</comment>
<sequence>MTEAFTRRSALAAAIAAPLSTLALPACSAKAPAAPSFNKSRLKEAGALIDDLIDKRRIPGAGMRISRHGELLFEHYAGDADMASGKSIAPDTIYRAYSMTKPVTVAAVMILIDEGMVSLDAPVAYYVPEFSDLAVFVSNDGDAVKTEPAETMRVLHLLTHTSGISNSWNPGPISALYRKAGLVSAQYAYNPEINAGLPEFAARLAKIPLEFQPGSRWLYSFSPDIAGLIVERVTEESFGTFLKKRIFDPLGMKDADFLVPADKAERLANMYSLKDEELVLAEAAAESPFLQKPYVESGSAGLLCTLADYDRFADMLAGLGESGGVRIMSEDSARTMMSPHIGPDILGDVFKQFMGFASGGSGLGMEMALGGAVLTDPAIAETPGLKGEYSWGGAASTTFFSVPDAGLSATLMTQLFPSGTLPLRDMLKTAVYKALD</sequence>
<dbReference type="PANTHER" id="PTHR43283">
    <property type="entry name" value="BETA-LACTAMASE-RELATED"/>
    <property type="match status" value="1"/>
</dbReference>
<dbReference type="Gene3D" id="3.40.710.10">
    <property type="entry name" value="DD-peptidase/beta-lactamase superfamily"/>
    <property type="match status" value="1"/>
</dbReference>
<dbReference type="Proteomes" id="UP000239504">
    <property type="component" value="Unassembled WGS sequence"/>
</dbReference>
<dbReference type="GO" id="GO:0016787">
    <property type="term" value="F:hydrolase activity"/>
    <property type="evidence" value="ECO:0007669"/>
    <property type="project" value="UniProtKB-KW"/>
</dbReference>